<dbReference type="RefSeq" id="WP_090874410.1">
    <property type="nucleotide sequence ID" value="NZ_FMXQ01000001.1"/>
</dbReference>
<sequence>MIEVLNGGLQTTIQDGGRPGYLARGIPPAGAQDFYSLAIANLLVGNELTPPPLSRAAPGGAGLEMLVKGVSLRFGADSVVALAGADMPATLDGEPVERFKPIRISAGSVLTCGAARSGARGYLAIAGGIDVPEVLGSRGTYVRGSQGGLEGRALRKGDTLKTLAPSADLERLAGRSLGDLPTGPEEATVIRVVLGPQDFMFTDKGIETFLSAEWRLSPVSDRMGMRLIGPPLELHPRPDYLTRDAGSGPADIVDDVIPVGGIQVPGGIEPIVMGVENPTAGGYAKIATVISADIGKMGQIPPKGALTFRAVDAAEATAVIKDIWQRLRDAKAALDGGR</sequence>
<dbReference type="STRING" id="665467.SAMN02982931_00267"/>
<evidence type="ECO:0000259" key="4">
    <source>
        <dbReference type="SMART" id="SM00797"/>
    </source>
</evidence>
<protein>
    <submittedName>
        <fullName evidence="5">Biotin-dependent carboxylase uncharacterized domain-containing protein</fullName>
    </submittedName>
</protein>
<dbReference type="OrthoDB" id="9768696at2"/>
<dbReference type="PANTHER" id="PTHR43309">
    <property type="entry name" value="5-OXOPROLINASE SUBUNIT C"/>
    <property type="match status" value="1"/>
</dbReference>
<reference evidence="5 6" key="1">
    <citation type="submission" date="2016-10" db="EMBL/GenBank/DDBJ databases">
        <authorList>
            <person name="de Groot N.N."/>
        </authorList>
    </citation>
    <scope>NUCLEOTIDE SEQUENCE [LARGE SCALE GENOMIC DNA]</scope>
    <source>
        <strain evidence="5 6">ATCC 35022</strain>
    </source>
</reference>
<dbReference type="SMART" id="SM00797">
    <property type="entry name" value="AHS2"/>
    <property type="match status" value="1"/>
</dbReference>
<dbReference type="NCBIfam" id="TIGR00724">
    <property type="entry name" value="urea_amlyse_rel"/>
    <property type="match status" value="1"/>
</dbReference>
<keyword evidence="3" id="KW-0067">ATP-binding</keyword>
<feature type="domain" description="Carboxyltransferase" evidence="4">
    <location>
        <begin position="23"/>
        <end position="327"/>
    </location>
</feature>
<dbReference type="InterPro" id="IPR029000">
    <property type="entry name" value="Cyclophilin-like_dom_sf"/>
</dbReference>
<organism evidence="5 6">
    <name type="scientific">Bauldia litoralis</name>
    <dbReference type="NCBI Taxonomy" id="665467"/>
    <lineage>
        <taxon>Bacteria</taxon>
        <taxon>Pseudomonadati</taxon>
        <taxon>Pseudomonadota</taxon>
        <taxon>Alphaproteobacteria</taxon>
        <taxon>Hyphomicrobiales</taxon>
        <taxon>Kaistiaceae</taxon>
        <taxon>Bauldia</taxon>
    </lineage>
</organism>
<evidence type="ECO:0000256" key="3">
    <source>
        <dbReference type="ARBA" id="ARBA00022840"/>
    </source>
</evidence>
<dbReference type="Gene3D" id="2.40.100.10">
    <property type="entry name" value="Cyclophilin-like"/>
    <property type="match status" value="1"/>
</dbReference>
<evidence type="ECO:0000256" key="1">
    <source>
        <dbReference type="ARBA" id="ARBA00022741"/>
    </source>
</evidence>
<keyword evidence="2" id="KW-0378">Hydrolase</keyword>
<evidence type="ECO:0000256" key="2">
    <source>
        <dbReference type="ARBA" id="ARBA00022801"/>
    </source>
</evidence>
<dbReference type="InterPro" id="IPR052708">
    <property type="entry name" value="PxpC"/>
</dbReference>
<name>A0A1G6A8M8_9HYPH</name>
<evidence type="ECO:0000313" key="5">
    <source>
        <dbReference type="EMBL" id="SDB04413.1"/>
    </source>
</evidence>
<gene>
    <name evidence="5" type="ORF">SAMN02982931_00267</name>
</gene>
<dbReference type="PANTHER" id="PTHR43309:SF3">
    <property type="entry name" value="5-OXOPROLINASE SUBUNIT C"/>
    <property type="match status" value="1"/>
</dbReference>
<dbReference type="SUPFAM" id="SSF50891">
    <property type="entry name" value="Cyclophilin-like"/>
    <property type="match status" value="1"/>
</dbReference>
<dbReference type="Proteomes" id="UP000199071">
    <property type="component" value="Unassembled WGS sequence"/>
</dbReference>
<dbReference type="EMBL" id="FMXQ01000001">
    <property type="protein sequence ID" value="SDB04413.1"/>
    <property type="molecule type" value="Genomic_DNA"/>
</dbReference>
<accession>A0A1G6A8M8</accession>
<dbReference type="Pfam" id="PF02626">
    <property type="entry name" value="CT_A_B"/>
    <property type="match status" value="1"/>
</dbReference>
<dbReference type="GO" id="GO:0005524">
    <property type="term" value="F:ATP binding"/>
    <property type="evidence" value="ECO:0007669"/>
    <property type="project" value="UniProtKB-KW"/>
</dbReference>
<keyword evidence="6" id="KW-1185">Reference proteome</keyword>
<proteinExistence type="predicted"/>
<dbReference type="InterPro" id="IPR003778">
    <property type="entry name" value="CT_A_B"/>
</dbReference>
<keyword evidence="1" id="KW-0547">Nucleotide-binding</keyword>
<dbReference type="AlphaFoldDB" id="A0A1G6A8M8"/>
<evidence type="ECO:0000313" key="6">
    <source>
        <dbReference type="Proteomes" id="UP000199071"/>
    </source>
</evidence>
<dbReference type="GO" id="GO:0016787">
    <property type="term" value="F:hydrolase activity"/>
    <property type="evidence" value="ECO:0007669"/>
    <property type="project" value="UniProtKB-KW"/>
</dbReference>